<reference evidence="2" key="1">
    <citation type="journal article" date="2019" name="Int. J. Syst. Evol. Microbiol.">
        <title>The Global Catalogue of Microorganisms (GCM) 10K type strain sequencing project: providing services to taxonomists for standard genome sequencing and annotation.</title>
        <authorList>
            <consortium name="The Broad Institute Genomics Platform"/>
            <consortium name="The Broad Institute Genome Sequencing Center for Infectious Disease"/>
            <person name="Wu L."/>
            <person name="Ma J."/>
        </authorList>
    </citation>
    <scope>NUCLEOTIDE SEQUENCE [LARGE SCALE GENOMIC DNA]</scope>
    <source>
        <strain evidence="2">JCM 13929</strain>
    </source>
</reference>
<accession>A0ABP4TCN3</accession>
<keyword evidence="2" id="KW-1185">Reference proteome</keyword>
<comment type="caution">
    <text evidence="1">The sequence shown here is derived from an EMBL/GenBank/DDBJ whole genome shotgun (WGS) entry which is preliminary data.</text>
</comment>
<dbReference type="EMBL" id="BAAAMU010000145">
    <property type="protein sequence ID" value="GAA1685629.1"/>
    <property type="molecule type" value="Genomic_DNA"/>
</dbReference>
<protein>
    <submittedName>
        <fullName evidence="1">Uncharacterized protein</fullName>
    </submittedName>
</protein>
<sequence>MSGVHSGLARLDSVVMERGVVSHALRCEREAFAAQARAAREGTEAVCGVVTRECKKNAFLVK</sequence>
<evidence type="ECO:0000313" key="1">
    <source>
        <dbReference type="EMBL" id="GAA1685629.1"/>
    </source>
</evidence>
<evidence type="ECO:0000313" key="2">
    <source>
        <dbReference type="Proteomes" id="UP001500064"/>
    </source>
</evidence>
<organism evidence="1 2">
    <name type="scientific">Nonomuraea maheshkhaliensis</name>
    <dbReference type="NCBI Taxonomy" id="419590"/>
    <lineage>
        <taxon>Bacteria</taxon>
        <taxon>Bacillati</taxon>
        <taxon>Actinomycetota</taxon>
        <taxon>Actinomycetes</taxon>
        <taxon>Streptosporangiales</taxon>
        <taxon>Streptosporangiaceae</taxon>
        <taxon>Nonomuraea</taxon>
    </lineage>
</organism>
<name>A0ABP4TCN3_9ACTN</name>
<gene>
    <name evidence="1" type="ORF">GCM10009733_097890</name>
</gene>
<proteinExistence type="predicted"/>
<dbReference type="Proteomes" id="UP001500064">
    <property type="component" value="Unassembled WGS sequence"/>
</dbReference>